<protein>
    <submittedName>
        <fullName evidence="2">Uncharacterized protein</fullName>
    </submittedName>
</protein>
<evidence type="ECO:0000313" key="2">
    <source>
        <dbReference type="EMBL" id="MFD1483451.1"/>
    </source>
</evidence>
<feature type="transmembrane region" description="Helical" evidence="1">
    <location>
        <begin position="221"/>
        <end position="249"/>
    </location>
</feature>
<feature type="transmembrane region" description="Helical" evidence="1">
    <location>
        <begin position="164"/>
        <end position="186"/>
    </location>
</feature>
<dbReference type="EMBL" id="JBHTOQ010000057">
    <property type="protein sequence ID" value="MFD1483451.1"/>
    <property type="molecule type" value="Genomic_DNA"/>
</dbReference>
<feature type="transmembrane region" description="Helical" evidence="1">
    <location>
        <begin position="467"/>
        <end position="489"/>
    </location>
</feature>
<feature type="transmembrane region" description="Helical" evidence="1">
    <location>
        <begin position="496"/>
        <end position="514"/>
    </location>
</feature>
<organism evidence="2 3">
    <name type="scientific">Paracoccus nototheniae</name>
    <dbReference type="NCBI Taxonomy" id="2489002"/>
    <lineage>
        <taxon>Bacteria</taxon>
        <taxon>Pseudomonadati</taxon>
        <taxon>Pseudomonadota</taxon>
        <taxon>Alphaproteobacteria</taxon>
        <taxon>Rhodobacterales</taxon>
        <taxon>Paracoccaceae</taxon>
        <taxon>Paracoccus</taxon>
    </lineage>
</organism>
<keyword evidence="3" id="KW-1185">Reference proteome</keyword>
<feature type="transmembrane region" description="Helical" evidence="1">
    <location>
        <begin position="122"/>
        <end position="152"/>
    </location>
</feature>
<accession>A0ABW4E2S2</accession>
<proteinExistence type="predicted"/>
<keyword evidence="1" id="KW-1133">Transmembrane helix</keyword>
<comment type="caution">
    <text evidence="2">The sequence shown here is derived from an EMBL/GenBank/DDBJ whole genome shotgun (WGS) entry which is preliminary data.</text>
</comment>
<dbReference type="RefSeq" id="WP_131576561.1">
    <property type="nucleotide sequence ID" value="NZ_CBCSAJ010000054.1"/>
</dbReference>
<feature type="transmembrane region" description="Helical" evidence="1">
    <location>
        <begin position="261"/>
        <end position="286"/>
    </location>
</feature>
<name>A0ABW4E2S2_9RHOB</name>
<dbReference type="Proteomes" id="UP001597302">
    <property type="component" value="Unassembled WGS sequence"/>
</dbReference>
<reference evidence="3" key="1">
    <citation type="journal article" date="2019" name="Int. J. Syst. Evol. Microbiol.">
        <title>The Global Catalogue of Microorganisms (GCM) 10K type strain sequencing project: providing services to taxonomists for standard genome sequencing and annotation.</title>
        <authorList>
            <consortium name="The Broad Institute Genomics Platform"/>
            <consortium name="The Broad Institute Genome Sequencing Center for Infectious Disease"/>
            <person name="Wu L."/>
            <person name="Ma J."/>
        </authorList>
    </citation>
    <scope>NUCLEOTIDE SEQUENCE [LARGE SCALE GENOMIC DNA]</scope>
    <source>
        <strain evidence="3">CCM 8875</strain>
    </source>
</reference>
<gene>
    <name evidence="2" type="ORF">ACFQ5P_19340</name>
</gene>
<sequence length="524" mass="56249">MQHIHAQKIAENDNLIIAKLSPRTGFVFRKSTEYMKLNYRFLAVALCCFVLLLPAMVNRAPFVYFDSAPYMNNAGKAIQLVQDRLWLGSEIVPVESAQTAGLQTSPSGSTGTLAGRSIYYSFLVWISAATFGIGGIAFVQALVLAVLIVICLRIAWPAAQPAPFLVATLAMSSGLSLLTSAGFFVSLVTPDVWAGMMIISFALVLGAGSDLGRGTRLALGVVMACAALFHTSHILVLASMTALSALAMLHLAWRKAMAVRYLWIPALALAFGLGGTMAFSVAATVATGESPVGLPFITAHLTDMGPGTRFAQTSCPASGFAICPYADRLPIDWIDFLFSKNPQTGIFAVVPPDVQRAISDEQIRFAIGTLIAEPLATIAGLARDGIAQLWHLSVNDVPLTAKDEAFVVEGFEPQTAETIRTSTIWSRAWLAPTISRVIEIGTAVSFAGLLFLALVKRLPRHGAVARLLLICFLGLVLNAVLCGVFASPYGRFQARIAWMLPFLLAISLIVPRYSDYSVPERGRP</sequence>
<feature type="transmembrane region" description="Helical" evidence="1">
    <location>
        <begin position="192"/>
        <end position="209"/>
    </location>
</feature>
<feature type="transmembrane region" description="Helical" evidence="1">
    <location>
        <begin position="437"/>
        <end position="455"/>
    </location>
</feature>
<feature type="transmembrane region" description="Helical" evidence="1">
    <location>
        <begin position="37"/>
        <end position="57"/>
    </location>
</feature>
<keyword evidence="1" id="KW-0472">Membrane</keyword>
<evidence type="ECO:0000256" key="1">
    <source>
        <dbReference type="SAM" id="Phobius"/>
    </source>
</evidence>
<keyword evidence="1" id="KW-0812">Transmembrane</keyword>
<evidence type="ECO:0000313" key="3">
    <source>
        <dbReference type="Proteomes" id="UP001597302"/>
    </source>
</evidence>